<dbReference type="OrthoDB" id="37369at2"/>
<dbReference type="PATRIC" id="fig|1123384.7.peg.1702"/>
<organism evidence="2 3">
    <name type="scientific">Pseudothermotoga hypogea DSM 11164 = NBRC 106472</name>
    <dbReference type="NCBI Taxonomy" id="1123384"/>
    <lineage>
        <taxon>Bacteria</taxon>
        <taxon>Thermotogati</taxon>
        <taxon>Thermotogota</taxon>
        <taxon>Thermotogae</taxon>
        <taxon>Thermotogales</taxon>
        <taxon>Thermotogaceae</taxon>
        <taxon>Pseudothermotoga</taxon>
    </lineage>
</organism>
<dbReference type="InterPro" id="IPR007405">
    <property type="entry name" value="Phage_KVP40_Orf299"/>
</dbReference>
<keyword evidence="3" id="KW-1185">Reference proteome</keyword>
<dbReference type="AlphaFoldDB" id="A0A0X1KSQ0"/>
<reference evidence="2 3" key="1">
    <citation type="submission" date="2014-01" db="EMBL/GenBank/DDBJ databases">
        <title>Genome sequencing of Thermotog hypogea.</title>
        <authorList>
            <person name="Zhang X."/>
            <person name="Alvare G."/>
            <person name="Fristensky B."/>
            <person name="Chen L."/>
            <person name="Suen T."/>
            <person name="Chen Q."/>
            <person name="Ma K."/>
        </authorList>
    </citation>
    <scope>NUCLEOTIDE SEQUENCE [LARGE SCALE GENOMIC DNA]</scope>
    <source>
        <strain evidence="2 3">DSM 11164</strain>
    </source>
</reference>
<dbReference type="Proteomes" id="UP000077469">
    <property type="component" value="Chromosome"/>
</dbReference>
<keyword evidence="1" id="KW-1133">Transmembrane helix</keyword>
<dbReference type="EMBL" id="CP007141">
    <property type="protein sequence ID" value="AJC74214.1"/>
    <property type="molecule type" value="Genomic_DNA"/>
</dbReference>
<accession>A0A0X1KSQ0</accession>
<dbReference type="Pfam" id="PF04308">
    <property type="entry name" value="RNaseH_like"/>
    <property type="match status" value="1"/>
</dbReference>
<gene>
    <name evidence="2" type="ORF">AJ81_08495</name>
</gene>
<protein>
    <recommendedName>
        <fullName evidence="4">DUF458 domain-containing protein</fullName>
    </recommendedName>
</protein>
<keyword evidence="1" id="KW-0472">Membrane</keyword>
<proteinExistence type="predicted"/>
<keyword evidence="1" id="KW-0812">Transmembrane</keyword>
<evidence type="ECO:0000313" key="3">
    <source>
        <dbReference type="Proteomes" id="UP000077469"/>
    </source>
</evidence>
<name>A0A0X1KSQ0_9THEM</name>
<evidence type="ECO:0000313" key="2">
    <source>
        <dbReference type="EMBL" id="AJC74214.1"/>
    </source>
</evidence>
<dbReference type="STRING" id="1123384.AJ81_08495"/>
<feature type="transmembrane region" description="Helical" evidence="1">
    <location>
        <begin position="41"/>
        <end position="61"/>
    </location>
</feature>
<dbReference type="KEGG" id="phy:AJ81_08495"/>
<dbReference type="PANTHER" id="PTHR39961:SF1">
    <property type="entry name" value="DUF458 DOMAIN-CONTAINING PROTEIN"/>
    <property type="match status" value="1"/>
</dbReference>
<evidence type="ECO:0008006" key="4">
    <source>
        <dbReference type="Google" id="ProtNLM"/>
    </source>
</evidence>
<evidence type="ECO:0000256" key="1">
    <source>
        <dbReference type="SAM" id="Phobius"/>
    </source>
</evidence>
<dbReference type="PaxDb" id="1123384-AJ81_08495"/>
<dbReference type="PANTHER" id="PTHR39961">
    <property type="entry name" value="HYPOTHETICAL CYTOSOLIC PROTEIN"/>
    <property type="match status" value="1"/>
</dbReference>
<sequence length="147" mass="16796">MKSPTHGELEIDEVKSCVDRFLNNGSFKLFIGSDSDERDGVVTFATVFVVYKLGVGAIYFYTVKRERRYYDIYSRIFEETHLSLEMANFVKQNLHLDSAEIHIDAGYDGPSKQVIPSIVGYVKGMGYSYRLKPWAFAATKVAHRHTK</sequence>